<dbReference type="Proteomes" id="UP000235965">
    <property type="component" value="Unassembled WGS sequence"/>
</dbReference>
<dbReference type="InterPro" id="IPR036179">
    <property type="entry name" value="Ig-like_dom_sf"/>
</dbReference>
<dbReference type="InterPro" id="IPR036116">
    <property type="entry name" value="FN3_sf"/>
</dbReference>
<dbReference type="GO" id="GO:0043025">
    <property type="term" value="C:neuronal cell body"/>
    <property type="evidence" value="ECO:0007669"/>
    <property type="project" value="TreeGrafter"/>
</dbReference>
<dbReference type="CDD" id="cd00096">
    <property type="entry name" value="Ig"/>
    <property type="match status" value="1"/>
</dbReference>
<keyword evidence="1" id="KW-0393">Immunoglobulin domain</keyword>
<comment type="caution">
    <text evidence="3">The sequence shown here is derived from an EMBL/GenBank/DDBJ whole genome shotgun (WGS) entry which is preliminary data.</text>
</comment>
<dbReference type="PROSITE" id="PS50835">
    <property type="entry name" value="IG_LIKE"/>
    <property type="match status" value="1"/>
</dbReference>
<feature type="domain" description="Ig-like" evidence="2">
    <location>
        <begin position="12"/>
        <end position="69"/>
    </location>
</feature>
<evidence type="ECO:0000259" key="2">
    <source>
        <dbReference type="PROSITE" id="PS50835"/>
    </source>
</evidence>
<dbReference type="GO" id="GO:0008046">
    <property type="term" value="F:axon guidance receptor activity"/>
    <property type="evidence" value="ECO:0007669"/>
    <property type="project" value="TreeGrafter"/>
</dbReference>
<accession>A0A2J7RKF4</accession>
<dbReference type="STRING" id="105785.A0A2J7RKF4"/>
<dbReference type="EMBL" id="NEVH01002809">
    <property type="protein sequence ID" value="PNF41312.1"/>
    <property type="molecule type" value="Genomic_DNA"/>
</dbReference>
<dbReference type="PANTHER" id="PTHR45080">
    <property type="entry name" value="CONTACTIN 5"/>
    <property type="match status" value="1"/>
</dbReference>
<dbReference type="InterPro" id="IPR007110">
    <property type="entry name" value="Ig-like_dom"/>
</dbReference>
<dbReference type="AlphaFoldDB" id="A0A2J7RKF4"/>
<evidence type="ECO:0000313" key="3">
    <source>
        <dbReference type="EMBL" id="PNF41312.1"/>
    </source>
</evidence>
<dbReference type="Pfam" id="PF07679">
    <property type="entry name" value="I-set"/>
    <property type="match status" value="1"/>
</dbReference>
<dbReference type="OrthoDB" id="6159398at2759"/>
<dbReference type="GO" id="GO:0050808">
    <property type="term" value="P:synapse organization"/>
    <property type="evidence" value="ECO:0007669"/>
    <property type="project" value="TreeGrafter"/>
</dbReference>
<name>A0A2J7RKF4_9NEOP</name>
<dbReference type="InterPro" id="IPR013783">
    <property type="entry name" value="Ig-like_fold"/>
</dbReference>
<keyword evidence="4" id="KW-1185">Reference proteome</keyword>
<evidence type="ECO:0000313" key="4">
    <source>
        <dbReference type="Proteomes" id="UP000235965"/>
    </source>
</evidence>
<dbReference type="InParanoid" id="A0A2J7RKF4"/>
<dbReference type="GO" id="GO:0005886">
    <property type="term" value="C:plasma membrane"/>
    <property type="evidence" value="ECO:0007669"/>
    <property type="project" value="TreeGrafter"/>
</dbReference>
<proteinExistence type="predicted"/>
<evidence type="ECO:0000256" key="1">
    <source>
        <dbReference type="ARBA" id="ARBA00023319"/>
    </source>
</evidence>
<sequence>MEENGVRFALALMWYQDTILLDPTDRRKMESRGNKHTLNIRNVQGSDFGNYSCVADNSLGRAKKYMELSGRPSPAEFRSAPFSRAWDSYNLTWVVESYPPLEEVRLLYRKLMKLQQEVSCNNLLLSPALFSLIFLSCAVYLSYMNETYQHPGKWHDVILQPPHDETFTHVMSYNIRGLDHGSVFEAIVQAKNRYGWNEVSDLYQFYTRGAVRRVRVWREMAANLVDVIPEAEERPLVEDVTKQKSED</sequence>
<dbReference type="InterPro" id="IPR013098">
    <property type="entry name" value="Ig_I-set"/>
</dbReference>
<protein>
    <recommendedName>
        <fullName evidence="2">Ig-like domain-containing protein</fullName>
    </recommendedName>
</protein>
<dbReference type="SUPFAM" id="SSF49265">
    <property type="entry name" value="Fibronectin type III"/>
    <property type="match status" value="1"/>
</dbReference>
<organism evidence="3 4">
    <name type="scientific">Cryptotermes secundus</name>
    <dbReference type="NCBI Taxonomy" id="105785"/>
    <lineage>
        <taxon>Eukaryota</taxon>
        <taxon>Metazoa</taxon>
        <taxon>Ecdysozoa</taxon>
        <taxon>Arthropoda</taxon>
        <taxon>Hexapoda</taxon>
        <taxon>Insecta</taxon>
        <taxon>Pterygota</taxon>
        <taxon>Neoptera</taxon>
        <taxon>Polyneoptera</taxon>
        <taxon>Dictyoptera</taxon>
        <taxon>Blattodea</taxon>
        <taxon>Blattoidea</taxon>
        <taxon>Termitoidae</taxon>
        <taxon>Kalotermitidae</taxon>
        <taxon>Cryptotermitinae</taxon>
        <taxon>Cryptotermes</taxon>
    </lineage>
</organism>
<dbReference type="GO" id="GO:0007156">
    <property type="term" value="P:homophilic cell adhesion via plasma membrane adhesion molecules"/>
    <property type="evidence" value="ECO:0007669"/>
    <property type="project" value="TreeGrafter"/>
</dbReference>
<dbReference type="Gene3D" id="2.60.40.10">
    <property type="entry name" value="Immunoglobulins"/>
    <property type="match status" value="1"/>
</dbReference>
<dbReference type="SUPFAM" id="SSF48726">
    <property type="entry name" value="Immunoglobulin"/>
    <property type="match status" value="1"/>
</dbReference>
<reference evidence="3 4" key="1">
    <citation type="submission" date="2017-12" db="EMBL/GenBank/DDBJ databases">
        <title>Hemimetabolous genomes reveal molecular basis of termite eusociality.</title>
        <authorList>
            <person name="Harrison M.C."/>
            <person name="Jongepier E."/>
            <person name="Robertson H.M."/>
            <person name="Arning N."/>
            <person name="Bitard-Feildel T."/>
            <person name="Chao H."/>
            <person name="Childers C.P."/>
            <person name="Dinh H."/>
            <person name="Doddapaneni H."/>
            <person name="Dugan S."/>
            <person name="Gowin J."/>
            <person name="Greiner C."/>
            <person name="Han Y."/>
            <person name="Hu H."/>
            <person name="Hughes D.S.T."/>
            <person name="Huylmans A.-K."/>
            <person name="Kemena C."/>
            <person name="Kremer L.P.M."/>
            <person name="Lee S.L."/>
            <person name="Lopez-Ezquerra A."/>
            <person name="Mallet L."/>
            <person name="Monroy-Kuhn J.M."/>
            <person name="Moser A."/>
            <person name="Murali S.C."/>
            <person name="Muzny D.M."/>
            <person name="Otani S."/>
            <person name="Piulachs M.-D."/>
            <person name="Poelchau M."/>
            <person name="Qu J."/>
            <person name="Schaub F."/>
            <person name="Wada-Katsumata A."/>
            <person name="Worley K.C."/>
            <person name="Xie Q."/>
            <person name="Ylla G."/>
            <person name="Poulsen M."/>
            <person name="Gibbs R.A."/>
            <person name="Schal C."/>
            <person name="Richards S."/>
            <person name="Belles X."/>
            <person name="Korb J."/>
            <person name="Bornberg-Bauer E."/>
        </authorList>
    </citation>
    <scope>NUCLEOTIDE SEQUENCE [LARGE SCALE GENOMIC DNA]</scope>
    <source>
        <tissue evidence="3">Whole body</tissue>
    </source>
</reference>
<dbReference type="GO" id="GO:0030424">
    <property type="term" value="C:axon"/>
    <property type="evidence" value="ECO:0007669"/>
    <property type="project" value="TreeGrafter"/>
</dbReference>
<dbReference type="InterPro" id="IPR050958">
    <property type="entry name" value="Cell_Adh-Cytoskel_Orgn"/>
</dbReference>
<gene>
    <name evidence="3" type="ORF">B7P43_G17965</name>
</gene>
<dbReference type="PANTHER" id="PTHR45080:SF38">
    <property type="entry name" value="FI23916P1-RELATED"/>
    <property type="match status" value="1"/>
</dbReference>